<evidence type="ECO:0000313" key="2">
    <source>
        <dbReference type="EMBL" id="NHB86895.1"/>
    </source>
</evidence>
<keyword evidence="3" id="KW-1185">Reference proteome</keyword>
<dbReference type="InterPro" id="IPR014735">
    <property type="entry name" value="Transposase_Tn5-like_N"/>
</dbReference>
<dbReference type="InterPro" id="IPR038215">
    <property type="entry name" value="TN5-like_N_sf"/>
</dbReference>
<dbReference type="Proteomes" id="UP000697802">
    <property type="component" value="Unassembled WGS sequence"/>
</dbReference>
<organism evidence="2 3">
    <name type="scientific">Photorhabdus tasmaniensis</name>
    <dbReference type="NCBI Taxonomy" id="1004159"/>
    <lineage>
        <taxon>Bacteria</taxon>
        <taxon>Pseudomonadati</taxon>
        <taxon>Pseudomonadota</taxon>
        <taxon>Gammaproteobacteria</taxon>
        <taxon>Enterobacterales</taxon>
        <taxon>Morganellaceae</taxon>
        <taxon>Photorhabdus</taxon>
    </lineage>
</organism>
<protein>
    <recommendedName>
        <fullName evidence="1">Transposase Tn5-like N-terminal domain-containing protein</fullName>
    </recommendedName>
</protein>
<dbReference type="Pfam" id="PF14706">
    <property type="entry name" value="Tnp_DNA_bind"/>
    <property type="match status" value="1"/>
</dbReference>
<comment type="caution">
    <text evidence="2">The sequence shown here is derived from an EMBL/GenBank/DDBJ whole genome shotgun (WGS) entry which is preliminary data.</text>
</comment>
<gene>
    <name evidence="2" type="ORF">C5471_03840</name>
</gene>
<evidence type="ECO:0000259" key="1">
    <source>
        <dbReference type="Pfam" id="PF14706"/>
    </source>
</evidence>
<reference evidence="2 3" key="1">
    <citation type="submission" date="2018-02" db="EMBL/GenBank/DDBJ databases">
        <authorList>
            <person name="Machado R.A."/>
        </authorList>
    </citation>
    <scope>NUCLEOTIDE SEQUENCE [LARGE SCALE GENOMIC DNA]</scope>
    <source>
        <strain evidence="2 3">T327</strain>
    </source>
</reference>
<name>A0ABX0GEJ4_9GAMM</name>
<accession>A0ABX0GEJ4</accession>
<evidence type="ECO:0000313" key="3">
    <source>
        <dbReference type="Proteomes" id="UP000697802"/>
    </source>
</evidence>
<sequence length="78" mass="8569">MMFSVNTQGGAEETFKHAELGDKRRSKRLVQIAASLADLFARKPIGWAMSFSQDSGLTKKSLTMAWESRGKPPAKLLG</sequence>
<dbReference type="EMBL" id="PUJU01000006">
    <property type="protein sequence ID" value="NHB86895.1"/>
    <property type="molecule type" value="Genomic_DNA"/>
</dbReference>
<dbReference type="Gene3D" id="1.10.246.40">
    <property type="entry name" value="Tn5 transposase, domain 1"/>
    <property type="match status" value="1"/>
</dbReference>
<proteinExistence type="predicted"/>
<feature type="domain" description="Transposase Tn5-like N-terminal" evidence="1">
    <location>
        <begin position="11"/>
        <end position="38"/>
    </location>
</feature>